<comment type="caution">
    <text evidence="2">The sequence shown here is derived from an EMBL/GenBank/DDBJ whole genome shotgun (WGS) entry which is preliminary data.</text>
</comment>
<feature type="signal peptide" evidence="1">
    <location>
        <begin position="1"/>
        <end position="24"/>
    </location>
</feature>
<dbReference type="EMBL" id="NISI01000005">
    <property type="protein sequence ID" value="OWR03511.1"/>
    <property type="molecule type" value="Genomic_DNA"/>
</dbReference>
<reference evidence="2 3" key="1">
    <citation type="journal article" date="2007" name="Int. J. Syst. Evol. Microbiol.">
        <title>Description of Pelomonas aquatica sp. nov. and Pelomonas puraquae sp. nov., isolated from industrial and haemodialysis water.</title>
        <authorList>
            <person name="Gomila M."/>
            <person name="Bowien B."/>
            <person name="Falsen E."/>
            <person name="Moore E.R."/>
            <person name="Lalucat J."/>
        </authorList>
    </citation>
    <scope>NUCLEOTIDE SEQUENCE [LARGE SCALE GENOMIC DNA]</scope>
    <source>
        <strain evidence="2 3">CCUG 52769</strain>
    </source>
</reference>
<dbReference type="Proteomes" id="UP000197446">
    <property type="component" value="Unassembled WGS sequence"/>
</dbReference>
<proteinExistence type="predicted"/>
<sequence>MSHYTCLARRAALAACLLPLSAFAQYSTPMRDVENPDRSPYMESGSMQIDLNFQNNFIQLPTPPGKRYVIENVNLSCASPSTSDSFPQAYLSVLKMTTSSSSVGYTLSLSPLVRTGPGAFGGAVWTSHTILKAYSDANGFNPDGSGAVYVNIFHSDFTARPSCRATVTGHTITP</sequence>
<feature type="chain" id="PRO_5012354955" description="Tat pathway signal sequence domain protein" evidence="1">
    <location>
        <begin position="25"/>
        <end position="174"/>
    </location>
</feature>
<dbReference type="RefSeq" id="WP_088483747.1">
    <property type="nucleotide sequence ID" value="NZ_NISI01000005.1"/>
</dbReference>
<organism evidence="2 3">
    <name type="scientific">Roseateles puraquae</name>
    <dbReference type="NCBI Taxonomy" id="431059"/>
    <lineage>
        <taxon>Bacteria</taxon>
        <taxon>Pseudomonadati</taxon>
        <taxon>Pseudomonadota</taxon>
        <taxon>Betaproteobacteria</taxon>
        <taxon>Burkholderiales</taxon>
        <taxon>Sphaerotilaceae</taxon>
        <taxon>Roseateles</taxon>
    </lineage>
</organism>
<keyword evidence="1" id="KW-0732">Signal</keyword>
<evidence type="ECO:0000313" key="2">
    <source>
        <dbReference type="EMBL" id="OWR03511.1"/>
    </source>
</evidence>
<keyword evidence="3" id="KW-1185">Reference proteome</keyword>
<evidence type="ECO:0008006" key="4">
    <source>
        <dbReference type="Google" id="ProtNLM"/>
    </source>
</evidence>
<evidence type="ECO:0000256" key="1">
    <source>
        <dbReference type="SAM" id="SignalP"/>
    </source>
</evidence>
<dbReference type="OrthoDB" id="9154293at2"/>
<gene>
    <name evidence="2" type="ORF">CDO81_13520</name>
</gene>
<name>A0A254N654_9BURK</name>
<accession>A0A254N654</accession>
<protein>
    <recommendedName>
        <fullName evidence="4">Tat pathway signal sequence domain protein</fullName>
    </recommendedName>
</protein>
<dbReference type="AlphaFoldDB" id="A0A254N654"/>
<evidence type="ECO:0000313" key="3">
    <source>
        <dbReference type="Proteomes" id="UP000197446"/>
    </source>
</evidence>